<keyword evidence="3" id="KW-1185">Reference proteome</keyword>
<feature type="region of interest" description="Disordered" evidence="1">
    <location>
        <begin position="78"/>
        <end position="120"/>
    </location>
</feature>
<feature type="compositionally biased region" description="Polar residues" evidence="1">
    <location>
        <begin position="97"/>
        <end position="120"/>
    </location>
</feature>
<gene>
    <name evidence="2" type="ORF">HPBE_LOCUS18065</name>
</gene>
<dbReference type="Proteomes" id="UP000050761">
    <property type="component" value="Unassembled WGS sequence"/>
</dbReference>
<feature type="compositionally biased region" description="Polar residues" evidence="1">
    <location>
        <begin position="18"/>
        <end position="30"/>
    </location>
</feature>
<proteinExistence type="predicted"/>
<evidence type="ECO:0000256" key="1">
    <source>
        <dbReference type="SAM" id="MobiDB-lite"/>
    </source>
</evidence>
<reference evidence="2 3" key="1">
    <citation type="submission" date="2018-11" db="EMBL/GenBank/DDBJ databases">
        <authorList>
            <consortium name="Pathogen Informatics"/>
        </authorList>
    </citation>
    <scope>NUCLEOTIDE SEQUENCE [LARGE SCALE GENOMIC DNA]</scope>
</reference>
<name>A0A183G890_HELPZ</name>
<sequence>MVKADESTQRTSVVKDVSTLTDVKSPTTRLGTGPERFGARCGDGPSANSTLNRAGALRAASAAWISCNTFVILYNPTSASNNDIPSEAMQALEDNVSVPQTPVNEDNAARDSQVQAQAPP</sequence>
<accession>A0A183G890</accession>
<evidence type="ECO:0000313" key="3">
    <source>
        <dbReference type="Proteomes" id="UP000050761"/>
    </source>
</evidence>
<dbReference type="EMBL" id="UZAH01030439">
    <property type="protein sequence ID" value="VDP10569.1"/>
    <property type="molecule type" value="Genomic_DNA"/>
</dbReference>
<dbReference type="WBParaSite" id="HPBE_0001806601-mRNA-1">
    <property type="protein sequence ID" value="HPBE_0001806601-mRNA-1"/>
    <property type="gene ID" value="HPBE_0001806601"/>
</dbReference>
<organism evidence="3 4">
    <name type="scientific">Heligmosomoides polygyrus</name>
    <name type="common">Parasitic roundworm</name>
    <dbReference type="NCBI Taxonomy" id="6339"/>
    <lineage>
        <taxon>Eukaryota</taxon>
        <taxon>Metazoa</taxon>
        <taxon>Ecdysozoa</taxon>
        <taxon>Nematoda</taxon>
        <taxon>Chromadorea</taxon>
        <taxon>Rhabditida</taxon>
        <taxon>Rhabditina</taxon>
        <taxon>Rhabditomorpha</taxon>
        <taxon>Strongyloidea</taxon>
        <taxon>Heligmosomidae</taxon>
        <taxon>Heligmosomoides</taxon>
    </lineage>
</organism>
<accession>A0A3P8EEU9</accession>
<dbReference type="AlphaFoldDB" id="A0A183G890"/>
<feature type="region of interest" description="Disordered" evidence="1">
    <location>
        <begin position="1"/>
        <end position="45"/>
    </location>
</feature>
<protein>
    <submittedName>
        <fullName evidence="2 4">Uncharacterized protein</fullName>
    </submittedName>
</protein>
<reference evidence="4" key="2">
    <citation type="submission" date="2019-09" db="UniProtKB">
        <authorList>
            <consortium name="WormBaseParasite"/>
        </authorList>
    </citation>
    <scope>IDENTIFICATION</scope>
</reference>
<evidence type="ECO:0000313" key="4">
    <source>
        <dbReference type="WBParaSite" id="HPBE_0001806601-mRNA-1"/>
    </source>
</evidence>
<evidence type="ECO:0000313" key="2">
    <source>
        <dbReference type="EMBL" id="VDP10569.1"/>
    </source>
</evidence>